<dbReference type="GO" id="GO:0008233">
    <property type="term" value="F:peptidase activity"/>
    <property type="evidence" value="ECO:0007669"/>
    <property type="project" value="UniProtKB-KW"/>
</dbReference>
<dbReference type="EMBL" id="CP040449">
    <property type="protein sequence ID" value="QFI55502.1"/>
    <property type="molecule type" value="Genomic_DNA"/>
</dbReference>
<keyword evidence="10" id="KW-1185">Reference proteome</keyword>
<dbReference type="AlphaFoldDB" id="A0A5J6WWX7"/>
<dbReference type="InterPro" id="IPR019127">
    <property type="entry name" value="Exosortase"/>
</dbReference>
<evidence type="ECO:0000256" key="3">
    <source>
        <dbReference type="ARBA" id="ARBA00022670"/>
    </source>
</evidence>
<feature type="transmembrane region" description="Helical" evidence="8">
    <location>
        <begin position="67"/>
        <end position="86"/>
    </location>
</feature>
<keyword evidence="6 8" id="KW-1133">Transmembrane helix</keyword>
<sequence length="286" mass="30413">MTDAMPLRHGAALWLALAALAALYVPLFHGLYFAQGESLGGSTAALLLVLALGLFVQQLLACPLRGAPARALGAVALLLASALYLLGELLQLPMFSAGSLILMLAAVVLLYFGRAALREFLLPLLLLLFVIPLPYVLTDVIVQPLKLFISAVTEGLLYLLGYPVARQGVVLYLGPYQLLVADACSGINSLFSLEAIALLYLHVVKRGGAARKAVIGLLIVPISVLANVLRVLFIALLTYHQGNAVGQSFVHELSGLFLFVVALLLIIGLDGLLDRLGLACRREVTP</sequence>
<feature type="transmembrane region" description="Helical" evidence="8">
    <location>
        <begin position="120"/>
        <end position="137"/>
    </location>
</feature>
<dbReference type="KEGG" id="asim:FE240_12890"/>
<evidence type="ECO:0000313" key="9">
    <source>
        <dbReference type="EMBL" id="QFI55502.1"/>
    </source>
</evidence>
<feature type="transmembrane region" description="Helical" evidence="8">
    <location>
        <begin position="92"/>
        <end position="113"/>
    </location>
</feature>
<evidence type="ECO:0000256" key="4">
    <source>
        <dbReference type="ARBA" id="ARBA00022692"/>
    </source>
</evidence>
<organism evidence="9 10">
    <name type="scientific">Aeromonas simiae</name>
    <dbReference type="NCBI Taxonomy" id="218936"/>
    <lineage>
        <taxon>Bacteria</taxon>
        <taxon>Pseudomonadati</taxon>
        <taxon>Pseudomonadota</taxon>
        <taxon>Gammaproteobacteria</taxon>
        <taxon>Aeromonadales</taxon>
        <taxon>Aeromonadaceae</taxon>
        <taxon>Aeromonas</taxon>
    </lineage>
</organism>
<keyword evidence="2" id="KW-1003">Cell membrane</keyword>
<dbReference type="Pfam" id="PF09721">
    <property type="entry name" value="Exosortase_EpsH"/>
    <property type="match status" value="1"/>
</dbReference>
<evidence type="ECO:0000256" key="6">
    <source>
        <dbReference type="ARBA" id="ARBA00022989"/>
    </source>
</evidence>
<feature type="transmembrane region" description="Helical" evidence="8">
    <location>
        <begin position="178"/>
        <end position="201"/>
    </location>
</feature>
<dbReference type="GO" id="GO:0005886">
    <property type="term" value="C:plasma membrane"/>
    <property type="evidence" value="ECO:0007669"/>
    <property type="project" value="UniProtKB-SubCell"/>
</dbReference>
<gene>
    <name evidence="9" type="primary">xrt</name>
    <name evidence="9" type="ORF">FE240_12890</name>
</gene>
<name>A0A5J6WWX7_9GAMM</name>
<evidence type="ECO:0000256" key="7">
    <source>
        <dbReference type="ARBA" id="ARBA00023136"/>
    </source>
</evidence>
<proteinExistence type="predicted"/>
<dbReference type="EC" id="3.4.22.-" evidence="9"/>
<dbReference type="NCBIfam" id="TIGR04178">
    <property type="entry name" value="exo_archaeo"/>
    <property type="match status" value="1"/>
</dbReference>
<keyword evidence="5 9" id="KW-0378">Hydrolase</keyword>
<keyword evidence="7 8" id="KW-0472">Membrane</keyword>
<reference evidence="9 10" key="1">
    <citation type="submission" date="2019-05" db="EMBL/GenBank/DDBJ databases">
        <title>OXA-830, a novel chromosomally encoded expanded-spectrum class D beta-lactamase in Aeromonas simiae.</title>
        <authorList>
            <person name="Zhou W."/>
            <person name="Chen Q."/>
        </authorList>
    </citation>
    <scope>NUCLEOTIDE SEQUENCE [LARGE SCALE GENOMIC DNA]</scope>
    <source>
        <strain evidence="9 10">A6</strain>
    </source>
</reference>
<accession>A0A5J6WWX7</accession>
<evidence type="ECO:0000256" key="5">
    <source>
        <dbReference type="ARBA" id="ARBA00022801"/>
    </source>
</evidence>
<feature type="transmembrane region" description="Helical" evidence="8">
    <location>
        <begin position="12"/>
        <end position="33"/>
    </location>
</feature>
<dbReference type="RefSeq" id="WP_193001468.1">
    <property type="nucleotide sequence ID" value="NZ_CP040449.1"/>
</dbReference>
<dbReference type="Proteomes" id="UP000594034">
    <property type="component" value="Chromosome"/>
</dbReference>
<evidence type="ECO:0000256" key="1">
    <source>
        <dbReference type="ARBA" id="ARBA00004651"/>
    </source>
</evidence>
<evidence type="ECO:0000256" key="8">
    <source>
        <dbReference type="SAM" id="Phobius"/>
    </source>
</evidence>
<feature type="transmembrane region" description="Helical" evidence="8">
    <location>
        <begin position="213"/>
        <end position="236"/>
    </location>
</feature>
<evidence type="ECO:0000256" key="2">
    <source>
        <dbReference type="ARBA" id="ARBA00022475"/>
    </source>
</evidence>
<keyword evidence="4 8" id="KW-0812">Transmembrane</keyword>
<comment type="subcellular location">
    <subcellularLocation>
        <location evidence="1">Cell membrane</location>
        <topology evidence="1">Multi-pass membrane protein</topology>
    </subcellularLocation>
</comment>
<dbReference type="InterPro" id="IPR026392">
    <property type="entry name" value="Exo/Archaeosortase_dom"/>
</dbReference>
<dbReference type="GO" id="GO:0006508">
    <property type="term" value="P:proteolysis"/>
    <property type="evidence" value="ECO:0007669"/>
    <property type="project" value="UniProtKB-KW"/>
</dbReference>
<evidence type="ECO:0000313" key="10">
    <source>
        <dbReference type="Proteomes" id="UP000594034"/>
    </source>
</evidence>
<dbReference type="InterPro" id="IPR013426">
    <property type="entry name" value="EpsH-like"/>
</dbReference>
<feature type="transmembrane region" description="Helical" evidence="8">
    <location>
        <begin position="256"/>
        <end position="273"/>
    </location>
</feature>
<dbReference type="NCBIfam" id="TIGR02602">
    <property type="entry name" value="8TM_EpsH"/>
    <property type="match status" value="1"/>
</dbReference>
<feature type="transmembrane region" description="Helical" evidence="8">
    <location>
        <begin position="39"/>
        <end position="60"/>
    </location>
</feature>
<keyword evidence="3" id="KW-0645">Protease</keyword>
<protein>
    <submittedName>
        <fullName evidence="9">Exosortase</fullName>
        <ecNumber evidence="9">3.4.22.-</ecNumber>
    </submittedName>
</protein>